<sequence>MDFEAPADAWYVYVAVVIISVSFAGIVVGISSMPPPDAQQAANAIETATGSEYASSASYEHDADVVTIDRQTITMKNEYGTAHASFSYGTVVPVNGHDRLENVTGGQSFGAAYDDELDDPHTDGTATFFEEIAEADEANSGDKLHADGEIVVRTVAIRDDSAVGLDARTSNSEALEQDLADADDGLDAEDFQIPGEVELRMTGTAASETTVHVSGETLTDAIDVDGSDGWLRDTITGYTCQYGGFWCDDEPDIEPIEYVLESVSTLEGTETVTLVEGDLDEVTDSEADTVELWTGTYELEIEADGDDFDGCHDTIDEAKDWTEICGPDLTLESFDDPHWHETRGDVHYVTLVTV</sequence>
<dbReference type="GeneID" id="37638800"/>
<evidence type="ECO:0000313" key="3">
    <source>
        <dbReference type="Proteomes" id="UP000258707"/>
    </source>
</evidence>
<name>A0A346PFN3_9EURY</name>
<keyword evidence="1" id="KW-0472">Membrane</keyword>
<dbReference type="AlphaFoldDB" id="A0A346PFN3"/>
<evidence type="ECO:0000256" key="1">
    <source>
        <dbReference type="SAM" id="Phobius"/>
    </source>
</evidence>
<dbReference type="Proteomes" id="UP000258707">
    <property type="component" value="Chromosome"/>
</dbReference>
<protein>
    <submittedName>
        <fullName evidence="2">Pilin/flagellin</fullName>
    </submittedName>
</protein>
<keyword evidence="2" id="KW-0282">Flagellum</keyword>
<keyword evidence="2" id="KW-0966">Cell projection</keyword>
<organism evidence="2 3">
    <name type="scientific">Natrarchaeobaculum sulfurireducens</name>
    <dbReference type="NCBI Taxonomy" id="2044521"/>
    <lineage>
        <taxon>Archaea</taxon>
        <taxon>Methanobacteriati</taxon>
        <taxon>Methanobacteriota</taxon>
        <taxon>Stenosarchaea group</taxon>
        <taxon>Halobacteria</taxon>
        <taxon>Halobacteriales</taxon>
        <taxon>Natrialbaceae</taxon>
        <taxon>Natrarchaeobaculum</taxon>
    </lineage>
</organism>
<proteinExistence type="predicted"/>
<accession>A0A346PFN3</accession>
<keyword evidence="2" id="KW-0969">Cilium</keyword>
<dbReference type="EMBL" id="CP024047">
    <property type="protein sequence ID" value="AXR78328.1"/>
    <property type="molecule type" value="Genomic_DNA"/>
</dbReference>
<dbReference type="KEGG" id="nan:AArc1_2010"/>
<evidence type="ECO:0000313" key="2">
    <source>
        <dbReference type="EMBL" id="AXR78328.1"/>
    </source>
</evidence>
<feature type="transmembrane region" description="Helical" evidence="1">
    <location>
        <begin position="12"/>
        <end position="30"/>
    </location>
</feature>
<gene>
    <name evidence="2" type="ORF">AArc1_2010</name>
</gene>
<reference evidence="3" key="1">
    <citation type="submission" date="2017-10" db="EMBL/GenBank/DDBJ databases">
        <title>Phenotypic and genomic properties of facultatively anaerobic sulfur-reducing natronoarchaea from hypersaline soda lakes.</title>
        <authorList>
            <person name="Sorokin D.Y."/>
            <person name="Kublanov I.V."/>
            <person name="Roman P."/>
            <person name="Sinninghe Damste J.S."/>
            <person name="Golyshin P.N."/>
            <person name="Rojo D."/>
            <person name="Ciordia S."/>
            <person name="Mena Md.C."/>
            <person name="Ferrer M."/>
            <person name="Messina E."/>
            <person name="Smedile F."/>
            <person name="La Spada G."/>
            <person name="La Cono V."/>
            <person name="Yakimov M.M."/>
        </authorList>
    </citation>
    <scope>NUCLEOTIDE SEQUENCE [LARGE SCALE GENOMIC DNA]</scope>
    <source>
        <strain evidence="3">AArc1</strain>
    </source>
</reference>
<keyword evidence="1" id="KW-1133">Transmembrane helix</keyword>
<dbReference type="Pfam" id="PF23954">
    <property type="entry name" value="DUF7283"/>
    <property type="match status" value="1"/>
</dbReference>
<dbReference type="InterPro" id="IPR055707">
    <property type="entry name" value="DUF7283"/>
</dbReference>
<dbReference type="RefSeq" id="WP_117364413.1">
    <property type="nucleotide sequence ID" value="NZ_CP024047.1"/>
</dbReference>
<keyword evidence="1" id="KW-0812">Transmembrane</keyword>